<evidence type="ECO:0000256" key="1">
    <source>
        <dbReference type="SAM" id="Coils"/>
    </source>
</evidence>
<reference evidence="2" key="1">
    <citation type="journal article" date="2016" name="Mol. Ecol. Resour.">
        <title>Evaluation of the impact of RNA preservation methods of spiders for de novo transcriptome assembly.</title>
        <authorList>
            <person name="Kono N."/>
            <person name="Nakamura H."/>
            <person name="Ito Y."/>
            <person name="Tomita M."/>
            <person name="Arakawa K."/>
        </authorList>
    </citation>
    <scope>NUCLEOTIDE SEQUENCE</scope>
    <source>
        <tissue evidence="2">Whole body</tissue>
    </source>
</reference>
<feature type="coiled-coil region" evidence="1">
    <location>
        <begin position="44"/>
        <end position="74"/>
    </location>
</feature>
<sequence>MNDNKSKTFFVNLKETVSIIDKRVSDVTTTHSDIPTECNFSEVYQDLDTKLNNIKDLKEDALNMKKELEAKQDYFGRFYQDFQDLVLEIEEKVSWHEKYLQKFGYEPLNLEPAVRKEIESPSVGDSKHFKKDSTPSIIDFVEQMKDFTKTSECIEIKSSELEASGGTPHLCFDQDFERCNKSPELPVMEDYSLNTGNASSDCFGDYKKLARKLDFRNCSPLVKF</sequence>
<keyword evidence="1" id="KW-0175">Coiled coil</keyword>
<dbReference type="AlphaFoldDB" id="A0A2L2YE48"/>
<evidence type="ECO:0000313" key="2">
    <source>
        <dbReference type="EMBL" id="LAA06426.1"/>
    </source>
</evidence>
<name>A0A2L2YE48_PARTP</name>
<organism evidence="2">
    <name type="scientific">Parasteatoda tepidariorum</name>
    <name type="common">Common house spider</name>
    <name type="synonym">Achaearanea tepidariorum</name>
    <dbReference type="NCBI Taxonomy" id="114398"/>
    <lineage>
        <taxon>Eukaryota</taxon>
        <taxon>Metazoa</taxon>
        <taxon>Ecdysozoa</taxon>
        <taxon>Arthropoda</taxon>
        <taxon>Chelicerata</taxon>
        <taxon>Arachnida</taxon>
        <taxon>Araneae</taxon>
        <taxon>Araneomorphae</taxon>
        <taxon>Entelegynae</taxon>
        <taxon>Araneoidea</taxon>
        <taxon>Theridiidae</taxon>
        <taxon>Parasteatoda</taxon>
    </lineage>
</organism>
<protein>
    <submittedName>
        <fullName evidence="2">Uncharacterized protein</fullName>
    </submittedName>
</protein>
<accession>A0A2L2YE48</accession>
<dbReference type="EMBL" id="IAAA01022114">
    <property type="protein sequence ID" value="LAA06426.1"/>
    <property type="molecule type" value="mRNA"/>
</dbReference>
<proteinExistence type="evidence at transcript level"/>